<accession>A0AA86TAM3</accession>
<dbReference type="Proteomes" id="UP001642409">
    <property type="component" value="Unassembled WGS sequence"/>
</dbReference>
<name>A0AA86TAM3_9EUKA</name>
<proteinExistence type="predicted"/>
<gene>
    <name evidence="2" type="ORF">HINF_LOCUS61488</name>
    <name evidence="1" type="ORF">HINF_LOCUS645</name>
</gene>
<evidence type="ECO:0000313" key="3">
    <source>
        <dbReference type="Proteomes" id="UP001642409"/>
    </source>
</evidence>
<evidence type="ECO:0000313" key="1">
    <source>
        <dbReference type="EMBL" id="CAI9913000.1"/>
    </source>
</evidence>
<evidence type="ECO:0000313" key="2">
    <source>
        <dbReference type="EMBL" id="CAL6082944.1"/>
    </source>
</evidence>
<reference evidence="2 3" key="2">
    <citation type="submission" date="2024-07" db="EMBL/GenBank/DDBJ databases">
        <authorList>
            <person name="Akdeniz Z."/>
        </authorList>
    </citation>
    <scope>NUCLEOTIDE SEQUENCE [LARGE SCALE GENOMIC DNA]</scope>
</reference>
<organism evidence="1">
    <name type="scientific">Hexamita inflata</name>
    <dbReference type="NCBI Taxonomy" id="28002"/>
    <lineage>
        <taxon>Eukaryota</taxon>
        <taxon>Metamonada</taxon>
        <taxon>Diplomonadida</taxon>
        <taxon>Hexamitidae</taxon>
        <taxon>Hexamitinae</taxon>
        <taxon>Hexamita</taxon>
    </lineage>
</organism>
<dbReference type="EMBL" id="CATOUU010000011">
    <property type="protein sequence ID" value="CAI9913000.1"/>
    <property type="molecule type" value="Genomic_DNA"/>
</dbReference>
<dbReference type="AlphaFoldDB" id="A0AA86TAM3"/>
<comment type="caution">
    <text evidence="1">The sequence shown here is derived from an EMBL/GenBank/DDBJ whole genome shotgun (WGS) entry which is preliminary data.</text>
</comment>
<dbReference type="EMBL" id="CAXDID020000368">
    <property type="protein sequence ID" value="CAL6082944.1"/>
    <property type="molecule type" value="Genomic_DNA"/>
</dbReference>
<reference evidence="1" key="1">
    <citation type="submission" date="2023-06" db="EMBL/GenBank/DDBJ databases">
        <authorList>
            <person name="Kurt Z."/>
        </authorList>
    </citation>
    <scope>NUCLEOTIDE SEQUENCE</scope>
</reference>
<protein>
    <submittedName>
        <fullName evidence="2">Hypothetical_protein</fullName>
    </submittedName>
</protein>
<keyword evidence="3" id="KW-1185">Reference proteome</keyword>
<sequence>MLLLQVILRIAFILVLINNTLAVLRTRAPLVRFLGYTSYKQYEWNESNYYFKNGITLQLRWKEENIQRYTICKSAFFAAYSENHKYYVVWARPYIPGMRIEPELGKKPRRQLEGKRTRQSQNGYRTRNNYFKQNSLEHLLSPIQVDIEETALDRNASVSRWNDFGHFSWADSRILGWVSEQLTVFSWQRRHITSYGRTAGK</sequence>